<dbReference type="GO" id="GO:0016020">
    <property type="term" value="C:membrane"/>
    <property type="evidence" value="ECO:0007669"/>
    <property type="project" value="TreeGrafter"/>
</dbReference>
<accession>A0A3E0GXY2</accession>
<organism evidence="4 5">
    <name type="scientific">Kutzneria buriramensis</name>
    <dbReference type="NCBI Taxonomy" id="1045776"/>
    <lineage>
        <taxon>Bacteria</taxon>
        <taxon>Bacillati</taxon>
        <taxon>Actinomycetota</taxon>
        <taxon>Actinomycetes</taxon>
        <taxon>Pseudonocardiales</taxon>
        <taxon>Pseudonocardiaceae</taxon>
        <taxon>Kutzneria</taxon>
    </lineage>
</organism>
<keyword evidence="5" id="KW-1185">Reference proteome</keyword>
<gene>
    <name evidence="4" type="ORF">BCF44_12040</name>
</gene>
<proteinExistence type="inferred from homology"/>
<sequence>MDLTNTVAVVTGANRGLGREFAKQLVERGAKVYATARRPETVDIEGAIPLRLDVTDHASIEAAAKVASDATLLINNAGTSGELELLTSDLDAIRDQIDVHYVGPLVAIRAFAPVIEANGGGAVLNVASVLSWAHFPSVGAYSVAKAAEWAMTNVVRQELAPKGITVTGLHVGYMDTDMAAHVESGKSDPAEVASTTLDAVAKGEPEVLFDELTRKVKAGLSAAL</sequence>
<dbReference type="PRINTS" id="PR00081">
    <property type="entry name" value="GDHRDH"/>
</dbReference>
<evidence type="ECO:0000313" key="4">
    <source>
        <dbReference type="EMBL" id="REH32969.1"/>
    </source>
</evidence>
<dbReference type="Gene3D" id="3.40.50.720">
    <property type="entry name" value="NAD(P)-binding Rossmann-like Domain"/>
    <property type="match status" value="1"/>
</dbReference>
<comment type="similarity">
    <text evidence="1 3">Belongs to the short-chain dehydrogenases/reductases (SDR) family.</text>
</comment>
<dbReference type="OrthoDB" id="3212478at2"/>
<dbReference type="GO" id="GO:0016491">
    <property type="term" value="F:oxidoreductase activity"/>
    <property type="evidence" value="ECO:0007669"/>
    <property type="project" value="UniProtKB-KW"/>
</dbReference>
<evidence type="ECO:0000256" key="3">
    <source>
        <dbReference type="RuleBase" id="RU000363"/>
    </source>
</evidence>
<dbReference type="Pfam" id="PF00106">
    <property type="entry name" value="adh_short"/>
    <property type="match status" value="1"/>
</dbReference>
<dbReference type="NCBIfam" id="NF006119">
    <property type="entry name" value="PRK08264.1-5"/>
    <property type="match status" value="1"/>
</dbReference>
<dbReference type="Proteomes" id="UP000256269">
    <property type="component" value="Unassembled WGS sequence"/>
</dbReference>
<protein>
    <submittedName>
        <fullName evidence="4">Short-subunit dehydrogenase</fullName>
    </submittedName>
</protein>
<dbReference type="PRINTS" id="PR00080">
    <property type="entry name" value="SDRFAMILY"/>
</dbReference>
<evidence type="ECO:0000313" key="5">
    <source>
        <dbReference type="Proteomes" id="UP000256269"/>
    </source>
</evidence>
<reference evidence="4 5" key="1">
    <citation type="submission" date="2018-08" db="EMBL/GenBank/DDBJ databases">
        <title>Genomic Encyclopedia of Archaeal and Bacterial Type Strains, Phase II (KMG-II): from individual species to whole genera.</title>
        <authorList>
            <person name="Goeker M."/>
        </authorList>
    </citation>
    <scope>NUCLEOTIDE SEQUENCE [LARGE SCALE GENOMIC DNA]</scope>
    <source>
        <strain evidence="4 5">DSM 45791</strain>
    </source>
</reference>
<dbReference type="AlphaFoldDB" id="A0A3E0GXY2"/>
<name>A0A3E0GXY2_9PSEU</name>
<evidence type="ECO:0000256" key="2">
    <source>
        <dbReference type="ARBA" id="ARBA00023002"/>
    </source>
</evidence>
<evidence type="ECO:0000256" key="1">
    <source>
        <dbReference type="ARBA" id="ARBA00006484"/>
    </source>
</evidence>
<dbReference type="PANTHER" id="PTHR44196:SF1">
    <property type="entry name" value="DEHYDROGENASE_REDUCTASE SDR FAMILY MEMBER 7B"/>
    <property type="match status" value="1"/>
</dbReference>
<dbReference type="InterPro" id="IPR002347">
    <property type="entry name" value="SDR_fam"/>
</dbReference>
<comment type="caution">
    <text evidence="4">The sequence shown here is derived from an EMBL/GenBank/DDBJ whole genome shotgun (WGS) entry which is preliminary data.</text>
</comment>
<keyword evidence="2" id="KW-0560">Oxidoreductase</keyword>
<dbReference type="RefSeq" id="WP_116180396.1">
    <property type="nucleotide sequence ID" value="NZ_CP144375.1"/>
</dbReference>
<dbReference type="SUPFAM" id="SSF51735">
    <property type="entry name" value="NAD(P)-binding Rossmann-fold domains"/>
    <property type="match status" value="1"/>
</dbReference>
<dbReference type="EMBL" id="QUNO01000020">
    <property type="protein sequence ID" value="REH32969.1"/>
    <property type="molecule type" value="Genomic_DNA"/>
</dbReference>
<dbReference type="PANTHER" id="PTHR44196">
    <property type="entry name" value="DEHYDROGENASE/REDUCTASE SDR FAMILY MEMBER 7B"/>
    <property type="match status" value="1"/>
</dbReference>
<dbReference type="InterPro" id="IPR036291">
    <property type="entry name" value="NAD(P)-bd_dom_sf"/>
</dbReference>